<organism evidence="1 2">
    <name type="scientific">Roseateles depolymerans</name>
    <dbReference type="NCBI Taxonomy" id="76731"/>
    <lineage>
        <taxon>Bacteria</taxon>
        <taxon>Pseudomonadati</taxon>
        <taxon>Pseudomonadota</taxon>
        <taxon>Betaproteobacteria</taxon>
        <taxon>Burkholderiales</taxon>
        <taxon>Sphaerotilaceae</taxon>
        <taxon>Roseateles</taxon>
    </lineage>
</organism>
<reference evidence="1 2" key="1">
    <citation type="submission" date="2015-12" db="EMBL/GenBank/DDBJ databases">
        <title>Complete genome of Roseateles depolymerans KCTC 42856.</title>
        <authorList>
            <person name="Kim K.M."/>
        </authorList>
    </citation>
    <scope>NUCLEOTIDE SEQUENCE [LARGE SCALE GENOMIC DNA]</scope>
    <source>
        <strain evidence="1 2">KCTC 42856</strain>
    </source>
</reference>
<dbReference type="RefSeq" id="WP_058934903.1">
    <property type="nucleotide sequence ID" value="NZ_CP013729.1"/>
</dbReference>
<evidence type="ECO:0000313" key="2">
    <source>
        <dbReference type="Proteomes" id="UP000060699"/>
    </source>
</evidence>
<dbReference type="Proteomes" id="UP000060699">
    <property type="component" value="Chromosome"/>
</dbReference>
<keyword evidence="2" id="KW-1185">Reference proteome</keyword>
<dbReference type="AlphaFoldDB" id="A0A0U3E0J4"/>
<name>A0A0U3E0J4_9BURK</name>
<gene>
    <name evidence="1" type="ORF">RD2015_2189</name>
</gene>
<dbReference type="KEGG" id="rdp:RD2015_2189"/>
<protein>
    <submittedName>
        <fullName evidence="1">Uncharacterized protein</fullName>
    </submittedName>
</protein>
<evidence type="ECO:0000313" key="1">
    <source>
        <dbReference type="EMBL" id="ALV06661.1"/>
    </source>
</evidence>
<proteinExistence type="predicted"/>
<sequence>MSDQITTEQRADAAVLAQQMAKAAGKTHPVVMVVACSMLIELAYMTSFPDEYIDWKNANDRRAAMSEGGEHANQA</sequence>
<dbReference type="EMBL" id="CP013729">
    <property type="protein sequence ID" value="ALV06661.1"/>
    <property type="molecule type" value="Genomic_DNA"/>
</dbReference>
<accession>A0A0U3E0J4</accession>
<dbReference type="STRING" id="76731.RD2015_2189"/>